<dbReference type="Pfam" id="PF14388">
    <property type="entry name" value="DUF4419"/>
    <property type="match status" value="1"/>
</dbReference>
<keyword evidence="2" id="KW-1185">Reference proteome</keyword>
<dbReference type="EMBL" id="CABFNS010000629">
    <property type="protein sequence ID" value="VUC22521.1"/>
    <property type="molecule type" value="Genomic_DNA"/>
</dbReference>
<reference evidence="1 2" key="1">
    <citation type="submission" date="2019-06" db="EMBL/GenBank/DDBJ databases">
        <authorList>
            <person name="Broberg M."/>
        </authorList>
    </citation>
    <scope>NUCLEOTIDE SEQUENCE [LARGE SCALE GENOMIC DNA]</scope>
</reference>
<dbReference type="InterPro" id="IPR025533">
    <property type="entry name" value="DUF4419"/>
</dbReference>
<evidence type="ECO:0000313" key="1">
    <source>
        <dbReference type="EMBL" id="VUC22521.1"/>
    </source>
</evidence>
<proteinExistence type="predicted"/>
<organism evidence="1 2">
    <name type="scientific">Bionectria ochroleuca</name>
    <name type="common">Gliocladium roseum</name>
    <dbReference type="NCBI Taxonomy" id="29856"/>
    <lineage>
        <taxon>Eukaryota</taxon>
        <taxon>Fungi</taxon>
        <taxon>Dikarya</taxon>
        <taxon>Ascomycota</taxon>
        <taxon>Pezizomycotina</taxon>
        <taxon>Sordariomycetes</taxon>
        <taxon>Hypocreomycetidae</taxon>
        <taxon>Hypocreales</taxon>
        <taxon>Bionectriaceae</taxon>
        <taxon>Clonostachys</taxon>
    </lineage>
</organism>
<evidence type="ECO:0000313" key="2">
    <source>
        <dbReference type="Proteomes" id="UP000766486"/>
    </source>
</evidence>
<dbReference type="PANTHER" id="PTHR31252">
    <property type="entry name" value="DUF4419 DOMAIN-CONTAINING PROTEIN"/>
    <property type="match status" value="1"/>
</dbReference>
<gene>
    <name evidence="1" type="ORF">CLO192961_LOCUS88063</name>
</gene>
<sequence length="124" mass="13991">MPVTIQPRPDKAGVNTDRVGPEDRLVLRTSFEDLEATAISAIPYSNGFVHGIIRAFEQDLHLVLRPDDIWLAILVQFNFYVNANAEELRHLFVTHKEKKALAVDMCPISLSGIDFQQMSEKLEG</sequence>
<protein>
    <submittedName>
        <fullName evidence="1">Uncharacterized protein</fullName>
    </submittedName>
</protein>
<dbReference type="Proteomes" id="UP000766486">
    <property type="component" value="Unassembled WGS sequence"/>
</dbReference>
<accession>A0ABY6TV30</accession>
<name>A0ABY6TV30_BIOOC</name>
<comment type="caution">
    <text evidence="1">The sequence shown here is derived from an EMBL/GenBank/DDBJ whole genome shotgun (WGS) entry which is preliminary data.</text>
</comment>
<dbReference type="PANTHER" id="PTHR31252:SF11">
    <property type="entry name" value="DUF4419 DOMAIN-CONTAINING PROTEIN"/>
    <property type="match status" value="1"/>
</dbReference>